<dbReference type="EMBL" id="JACCFM010000001">
    <property type="protein sequence ID" value="NYJ18930.1"/>
    <property type="molecule type" value="Genomic_DNA"/>
</dbReference>
<sequence>MDVQQACPLCASPTRENPRYPNYLCRLCADGVTDASGRHVQVHGTPPTGGGQVGSYDDGSPADLPQASVGVRVYRYGIPCQAYEAYFGGIVTIPAAEDDADPLVAARTAVVRAAFESLSSFSWISSKFIFYADSMLTTRRVLPEPAGEDLGNFPGTISMCWEMLRDQMAPPGGARWSSSALRVDVSGAWTFSFHFSHDR</sequence>
<dbReference type="AlphaFoldDB" id="A0A7Z0EC92"/>
<protein>
    <submittedName>
        <fullName evidence="1">Uncharacterized protein</fullName>
    </submittedName>
</protein>
<reference evidence="1 2" key="1">
    <citation type="submission" date="2020-07" db="EMBL/GenBank/DDBJ databases">
        <title>Sequencing the genomes of 1000 actinobacteria strains.</title>
        <authorList>
            <person name="Klenk H.-P."/>
        </authorList>
    </citation>
    <scope>NUCLEOTIDE SEQUENCE [LARGE SCALE GENOMIC DNA]</scope>
    <source>
        <strain evidence="1 2">LI1</strain>
    </source>
</reference>
<evidence type="ECO:0000313" key="2">
    <source>
        <dbReference type="Proteomes" id="UP000537260"/>
    </source>
</evidence>
<keyword evidence="2" id="KW-1185">Reference proteome</keyword>
<organism evidence="1 2">
    <name type="scientific">Glaciibacter psychrotolerans</name>
    <dbReference type="NCBI Taxonomy" id="670054"/>
    <lineage>
        <taxon>Bacteria</taxon>
        <taxon>Bacillati</taxon>
        <taxon>Actinomycetota</taxon>
        <taxon>Actinomycetes</taxon>
        <taxon>Micrococcales</taxon>
        <taxon>Microbacteriaceae</taxon>
        <taxon>Glaciibacter</taxon>
    </lineage>
</organism>
<comment type="caution">
    <text evidence="1">The sequence shown here is derived from an EMBL/GenBank/DDBJ whole genome shotgun (WGS) entry which is preliminary data.</text>
</comment>
<proteinExistence type="predicted"/>
<accession>A0A7Z0EC92</accession>
<gene>
    <name evidence="1" type="ORF">HNR05_000721</name>
</gene>
<name>A0A7Z0EC92_9MICO</name>
<evidence type="ECO:0000313" key="1">
    <source>
        <dbReference type="EMBL" id="NYJ18930.1"/>
    </source>
</evidence>
<dbReference type="Proteomes" id="UP000537260">
    <property type="component" value="Unassembled WGS sequence"/>
</dbReference>